<dbReference type="STRING" id="407234.SAMN05421795_105134"/>
<evidence type="ECO:0000259" key="4">
    <source>
        <dbReference type="Pfam" id="PF25917"/>
    </source>
</evidence>
<evidence type="ECO:0000256" key="2">
    <source>
        <dbReference type="SAM" id="Coils"/>
    </source>
</evidence>
<evidence type="ECO:0000256" key="3">
    <source>
        <dbReference type="SAM" id="SignalP"/>
    </source>
</evidence>
<feature type="signal peptide" evidence="3">
    <location>
        <begin position="1"/>
        <end position="21"/>
    </location>
</feature>
<feature type="chain" id="PRO_5012546273" evidence="3">
    <location>
        <begin position="22"/>
        <end position="333"/>
    </location>
</feature>
<dbReference type="PANTHER" id="PTHR30469:SF15">
    <property type="entry name" value="HLYD FAMILY OF SECRETION PROTEINS"/>
    <property type="match status" value="1"/>
</dbReference>
<keyword evidence="6" id="KW-1185">Reference proteome</keyword>
<feature type="domain" description="Multidrug resistance protein MdtA-like barrel-sandwich hybrid" evidence="4">
    <location>
        <begin position="51"/>
        <end position="185"/>
    </location>
</feature>
<dbReference type="Gene3D" id="2.40.50.100">
    <property type="match status" value="1"/>
</dbReference>
<protein>
    <submittedName>
        <fullName evidence="5">RND family efflux transporter, MFP subunit</fullName>
    </submittedName>
</protein>
<dbReference type="InterPro" id="IPR058625">
    <property type="entry name" value="MdtA-like_BSH"/>
</dbReference>
<evidence type="ECO:0000256" key="1">
    <source>
        <dbReference type="ARBA" id="ARBA00009477"/>
    </source>
</evidence>
<dbReference type="GO" id="GO:1990281">
    <property type="term" value="C:efflux pump complex"/>
    <property type="evidence" value="ECO:0007669"/>
    <property type="project" value="TreeGrafter"/>
</dbReference>
<dbReference type="NCBIfam" id="TIGR01730">
    <property type="entry name" value="RND_mfp"/>
    <property type="match status" value="1"/>
</dbReference>
<dbReference type="OrthoDB" id="7914255at2"/>
<dbReference type="PANTHER" id="PTHR30469">
    <property type="entry name" value="MULTIDRUG RESISTANCE PROTEIN MDTA"/>
    <property type="match status" value="1"/>
</dbReference>
<gene>
    <name evidence="5" type="ORF">SAMN05421795_105134</name>
</gene>
<dbReference type="RefSeq" id="WP_076366163.1">
    <property type="nucleotide sequence ID" value="NZ_FTOM01000005.1"/>
</dbReference>
<comment type="similarity">
    <text evidence="1">Belongs to the membrane fusion protein (MFP) (TC 8.A.1) family.</text>
</comment>
<accession>A0A1N7M379</accession>
<dbReference type="SUPFAM" id="SSF111369">
    <property type="entry name" value="HlyD-like secretion proteins"/>
    <property type="match status" value="1"/>
</dbReference>
<evidence type="ECO:0000313" key="6">
    <source>
        <dbReference type="Proteomes" id="UP000186098"/>
    </source>
</evidence>
<feature type="coiled-coil region" evidence="2">
    <location>
        <begin position="87"/>
        <end position="145"/>
    </location>
</feature>
<dbReference type="Gene3D" id="1.10.287.470">
    <property type="entry name" value="Helix hairpin bin"/>
    <property type="match status" value="1"/>
</dbReference>
<proteinExistence type="inferred from homology"/>
<dbReference type="EMBL" id="FTOM01000005">
    <property type="protein sequence ID" value="SIS80575.1"/>
    <property type="molecule type" value="Genomic_DNA"/>
</dbReference>
<keyword evidence="2" id="KW-0175">Coiled coil</keyword>
<dbReference type="GO" id="GO:0015562">
    <property type="term" value="F:efflux transmembrane transporter activity"/>
    <property type="evidence" value="ECO:0007669"/>
    <property type="project" value="TreeGrafter"/>
</dbReference>
<evidence type="ECO:0000313" key="5">
    <source>
        <dbReference type="EMBL" id="SIS80575.1"/>
    </source>
</evidence>
<name>A0A1N7M379_9RHOB</name>
<dbReference type="Proteomes" id="UP000186098">
    <property type="component" value="Unassembled WGS sequence"/>
</dbReference>
<reference evidence="6" key="1">
    <citation type="submission" date="2017-01" db="EMBL/GenBank/DDBJ databases">
        <authorList>
            <person name="Varghese N."/>
            <person name="Submissions S."/>
        </authorList>
    </citation>
    <scope>NUCLEOTIDE SEQUENCE [LARGE SCALE GENOMIC DNA]</scope>
    <source>
        <strain evidence="6">DSM 18714</strain>
    </source>
</reference>
<keyword evidence="3" id="KW-0732">Signal</keyword>
<dbReference type="Pfam" id="PF25917">
    <property type="entry name" value="BSH_RND"/>
    <property type="match status" value="1"/>
</dbReference>
<organism evidence="5 6">
    <name type="scientific">Phaeovulum vinaykumarii</name>
    <dbReference type="NCBI Taxonomy" id="407234"/>
    <lineage>
        <taxon>Bacteria</taxon>
        <taxon>Pseudomonadati</taxon>
        <taxon>Pseudomonadota</taxon>
        <taxon>Alphaproteobacteria</taxon>
        <taxon>Rhodobacterales</taxon>
        <taxon>Paracoccaceae</taxon>
        <taxon>Phaeovulum</taxon>
    </lineage>
</organism>
<dbReference type="AlphaFoldDB" id="A0A1N7M379"/>
<dbReference type="InterPro" id="IPR006143">
    <property type="entry name" value="RND_pump_MFP"/>
</dbReference>
<dbReference type="Gene3D" id="2.40.420.20">
    <property type="match status" value="1"/>
</dbReference>
<sequence>MLRAVMTACLVLLCAATASVAEGPVPARRVELTDWKAVYARVEARDSIPARARLGGTLVALAVSEGDSVTAGQPIARIVDEKIAIQLKASDAELEALRAELENARAELKRGEELRARGVTTEQRLDALRTQVNVLENTIAAKQASRRVIEQQAAEGDVLAPLAGRVLSVPVARGAVVMAGETVATIGGGGFYLRLALPERHAGLLHEGAAIAIESAGSAGQGRLAKVYPQIENGRVLADVEVENLDAAFVDARVLVRVPLGRRAALVVPKAALATRAGLDFVTVLADGGRALEVAVVPAAVEEIDGVEMVEIVSGLAEGDLVMIGAEGAAHEQ</sequence>